<protein>
    <submittedName>
        <fullName evidence="1">Uncharacterized protein</fullName>
    </submittedName>
</protein>
<comment type="caution">
    <text evidence="1">The sequence shown here is derived from an EMBL/GenBank/DDBJ whole genome shotgun (WGS) entry which is preliminary data.</text>
</comment>
<evidence type="ECO:0000313" key="2">
    <source>
        <dbReference type="Proteomes" id="UP000607653"/>
    </source>
</evidence>
<proteinExistence type="predicted"/>
<reference evidence="1 2" key="1">
    <citation type="journal article" date="2020" name="Mol. Biol. Evol.">
        <title>Distinct Expression and Methylation Patterns for Genes with Different Fates following a Single Whole-Genome Duplication in Flowering Plants.</title>
        <authorList>
            <person name="Shi T."/>
            <person name="Rahmani R.S."/>
            <person name="Gugger P.F."/>
            <person name="Wang M."/>
            <person name="Li H."/>
            <person name="Zhang Y."/>
            <person name="Li Z."/>
            <person name="Wang Q."/>
            <person name="Van de Peer Y."/>
            <person name="Marchal K."/>
            <person name="Chen J."/>
        </authorList>
    </citation>
    <scope>NUCLEOTIDE SEQUENCE [LARGE SCALE GENOMIC DNA]</scope>
    <source>
        <tissue evidence="1">Leaf</tissue>
    </source>
</reference>
<name>A0A822ZRG2_NELNU</name>
<keyword evidence="2" id="KW-1185">Reference proteome</keyword>
<gene>
    <name evidence="1" type="ORF">HUJ06_004331</name>
</gene>
<dbReference type="Proteomes" id="UP000607653">
    <property type="component" value="Unassembled WGS sequence"/>
</dbReference>
<accession>A0A822ZRG2</accession>
<dbReference type="EMBL" id="DUZY01000007">
    <property type="protein sequence ID" value="DAD46101.1"/>
    <property type="molecule type" value="Genomic_DNA"/>
</dbReference>
<organism evidence="1 2">
    <name type="scientific">Nelumbo nucifera</name>
    <name type="common">Sacred lotus</name>
    <dbReference type="NCBI Taxonomy" id="4432"/>
    <lineage>
        <taxon>Eukaryota</taxon>
        <taxon>Viridiplantae</taxon>
        <taxon>Streptophyta</taxon>
        <taxon>Embryophyta</taxon>
        <taxon>Tracheophyta</taxon>
        <taxon>Spermatophyta</taxon>
        <taxon>Magnoliopsida</taxon>
        <taxon>Proteales</taxon>
        <taxon>Nelumbonaceae</taxon>
        <taxon>Nelumbo</taxon>
    </lineage>
</organism>
<evidence type="ECO:0000313" key="1">
    <source>
        <dbReference type="EMBL" id="DAD46101.1"/>
    </source>
</evidence>
<dbReference type="AlphaFoldDB" id="A0A822ZRG2"/>
<sequence>MQLRNTNDINIMNCFLFVIFSSLKCINKNIYPNLIPVVKLAHVQQSTG</sequence>